<evidence type="ECO:0000259" key="1">
    <source>
        <dbReference type="Pfam" id="PF08350"/>
    </source>
</evidence>
<dbReference type="EMBL" id="CP063205">
    <property type="protein sequence ID" value="QOS10740.1"/>
    <property type="molecule type" value="Genomic_DNA"/>
</dbReference>
<reference evidence="3" key="1">
    <citation type="journal article" date="2021" name="Front. Microbiol.">
        <title>Cellular and Genomic Properties of Haloferax gibbonsii LR2-5, the Host of Euryarchaeal Virus HFTV1.</title>
        <authorList>
            <person name="Tittes C."/>
            <person name="Schwarzer S."/>
            <person name="Pfeiffer F."/>
            <person name="Dyall-Smith M."/>
            <person name="Rodriguez-Franco M."/>
            <person name="Oksanen H.M."/>
            <person name="Quax T.E.F."/>
        </authorList>
    </citation>
    <scope>NUCLEOTIDE SEQUENCE</scope>
    <source>
        <strain evidence="3">LR2-5</strain>
    </source>
</reference>
<evidence type="ECO:0000313" key="4">
    <source>
        <dbReference type="Proteomes" id="UP000663064"/>
    </source>
</evidence>
<dbReference type="Pfam" id="PF08350">
    <property type="entry name" value="FilR1_middle"/>
    <property type="match status" value="1"/>
</dbReference>
<dbReference type="InterPro" id="IPR057527">
    <property type="entry name" value="HVO_A0261-like_N"/>
</dbReference>
<dbReference type="AlphaFoldDB" id="A0A871BDC6"/>
<dbReference type="GeneID" id="59458258"/>
<feature type="domain" description="Methanogenesis regulatory protein FilR1 middle" evidence="1">
    <location>
        <begin position="122"/>
        <end position="250"/>
    </location>
</feature>
<gene>
    <name evidence="3" type="ORF">HfgLR_02955</name>
</gene>
<feature type="domain" description="HVO-A0261-like N-terminal" evidence="2">
    <location>
        <begin position="12"/>
        <end position="88"/>
    </location>
</feature>
<name>A0A871BDC6_HALGI</name>
<protein>
    <submittedName>
        <fullName evidence="3">HTH domain protein</fullName>
    </submittedName>
</protein>
<dbReference type="InterPro" id="IPR036390">
    <property type="entry name" value="WH_DNA-bd_sf"/>
</dbReference>
<dbReference type="Proteomes" id="UP000663064">
    <property type="component" value="Chromosome"/>
</dbReference>
<organism evidence="3 4">
    <name type="scientific">Haloferax gibbonsii</name>
    <dbReference type="NCBI Taxonomy" id="35746"/>
    <lineage>
        <taxon>Archaea</taxon>
        <taxon>Methanobacteriati</taxon>
        <taxon>Methanobacteriota</taxon>
        <taxon>Stenosarchaea group</taxon>
        <taxon>Halobacteria</taxon>
        <taxon>Halobacteriales</taxon>
        <taxon>Haloferacaceae</taxon>
        <taxon>Haloferax</taxon>
    </lineage>
</organism>
<accession>A0A871BDC6</accession>
<evidence type="ECO:0000259" key="2">
    <source>
        <dbReference type="Pfam" id="PF25213"/>
    </source>
</evidence>
<dbReference type="SUPFAM" id="SSF46785">
    <property type="entry name" value="Winged helix' DNA-binding domain"/>
    <property type="match status" value="1"/>
</dbReference>
<dbReference type="Pfam" id="PF25213">
    <property type="entry name" value="HVO_A0261_N"/>
    <property type="match status" value="1"/>
</dbReference>
<sequence length="259" mass="28855">MLSIEADTIGVLNRRSALLECLLQQPRDKRTLVDKLDVSRSTIDRGVRELESAGIVAYEGGMYGLTPVGEFLGQAFTDFQDTIETTTRLAPFLQLVDPDWFDIDLRSLQTARIWVAEANDSFGPLDSHIETVQAAHRYRGLLPSVGRESMEVKYRSILEHESEHEVIVDRTVAEVLQSEPVVDLFEDMIATGRVSVYVCDDPIPQYLGLFDQTVMQVGSCGNNGIPYALLETADDESFAWAARKYESYKDTATLLAGPS</sequence>
<dbReference type="RefSeq" id="WP_193492963.1">
    <property type="nucleotide sequence ID" value="NZ_CP063205.1"/>
</dbReference>
<dbReference type="InterPro" id="IPR013561">
    <property type="entry name" value="FilR1_middle_dom"/>
</dbReference>
<evidence type="ECO:0000313" key="3">
    <source>
        <dbReference type="EMBL" id="QOS10740.1"/>
    </source>
</evidence>
<proteinExistence type="predicted"/>